<dbReference type="SUPFAM" id="SSF57884">
    <property type="entry name" value="Ada DNA repair protein, N-terminal domain (N-Ada 10)"/>
    <property type="match status" value="1"/>
</dbReference>
<protein>
    <submittedName>
        <fullName evidence="2">Metal-binding protein</fullName>
    </submittedName>
</protein>
<accession>A0A2T4ULM0</accession>
<evidence type="ECO:0000313" key="3">
    <source>
        <dbReference type="Proteomes" id="UP000240739"/>
    </source>
</evidence>
<dbReference type="AlphaFoldDB" id="A0A2T4ULM0"/>
<gene>
    <name evidence="2" type="ORF">C7Y72_10800</name>
</gene>
<comment type="caution">
    <text evidence="2">The sequence shown here is derived from an EMBL/GenBank/DDBJ whole genome shotgun (WGS) entry which is preliminary data.</text>
</comment>
<reference evidence="2 3" key="1">
    <citation type="submission" date="2018-03" db="EMBL/GenBank/DDBJ databases">
        <title>Aquarubrobacter algicola gen. nov., sp. nov., a novel actinobacterium isolated from shallow eutrophic lake during the end of cyanobacterial harmful algal blooms.</title>
        <authorList>
            <person name="Chun S.J."/>
        </authorList>
    </citation>
    <scope>NUCLEOTIDE SEQUENCE [LARGE SCALE GENOMIC DNA]</scope>
    <source>
        <strain evidence="2 3">Seoho-28</strain>
    </source>
</reference>
<dbReference type="RefSeq" id="WP_107568743.1">
    <property type="nucleotide sequence ID" value="NZ_PYYB01000001.1"/>
</dbReference>
<name>A0A2T4ULM0_9ACTN</name>
<feature type="region of interest" description="Disordered" evidence="1">
    <location>
        <begin position="1"/>
        <end position="26"/>
    </location>
</feature>
<proteinExistence type="predicted"/>
<keyword evidence="3" id="KW-1185">Reference proteome</keyword>
<evidence type="ECO:0000256" key="1">
    <source>
        <dbReference type="SAM" id="MobiDB-lite"/>
    </source>
</evidence>
<evidence type="ECO:0000313" key="2">
    <source>
        <dbReference type="EMBL" id="PTL60098.1"/>
    </source>
</evidence>
<sequence length="82" mass="8674">MYTLLGPDGPYRSATPGTLGGTRRGRRYGRLDCPSALRALARGDTYAAGRVFFADEAAAIACGYRPCARCLPQAYAAWKAGG</sequence>
<dbReference type="Proteomes" id="UP000240739">
    <property type="component" value="Unassembled WGS sequence"/>
</dbReference>
<dbReference type="OrthoDB" id="894286at2"/>
<dbReference type="Gene3D" id="3.40.10.10">
    <property type="entry name" value="DNA Methylphosphotriester Repair Domain"/>
    <property type="match status" value="1"/>
</dbReference>
<organism evidence="2 3">
    <name type="scientific">Paraconexibacter algicola</name>
    <dbReference type="NCBI Taxonomy" id="2133960"/>
    <lineage>
        <taxon>Bacteria</taxon>
        <taxon>Bacillati</taxon>
        <taxon>Actinomycetota</taxon>
        <taxon>Thermoleophilia</taxon>
        <taxon>Solirubrobacterales</taxon>
        <taxon>Paraconexibacteraceae</taxon>
        <taxon>Paraconexibacter</taxon>
    </lineage>
</organism>
<dbReference type="EMBL" id="PYYB01000001">
    <property type="protein sequence ID" value="PTL60098.1"/>
    <property type="molecule type" value="Genomic_DNA"/>
</dbReference>
<dbReference type="InterPro" id="IPR035451">
    <property type="entry name" value="Ada-like_dom_sf"/>
</dbReference>